<dbReference type="InterPro" id="IPR036396">
    <property type="entry name" value="Cyt_P450_sf"/>
</dbReference>
<comment type="similarity">
    <text evidence="2">Belongs to the cytochrome P450 family.</text>
</comment>
<evidence type="ECO:0000313" key="12">
    <source>
        <dbReference type="Proteomes" id="UP001231189"/>
    </source>
</evidence>
<dbReference type="InterPro" id="IPR001128">
    <property type="entry name" value="Cyt_P450"/>
</dbReference>
<keyword evidence="9" id="KW-0503">Monooxygenase</keyword>
<keyword evidence="7" id="KW-0560">Oxidoreductase</keyword>
<keyword evidence="5" id="KW-0479">Metal-binding</keyword>
<feature type="transmembrane region" description="Helical" evidence="10">
    <location>
        <begin position="12"/>
        <end position="34"/>
    </location>
</feature>
<keyword evidence="8" id="KW-0408">Iron</keyword>
<dbReference type="Pfam" id="PF00067">
    <property type="entry name" value="p450"/>
    <property type="match status" value="1"/>
</dbReference>
<dbReference type="GO" id="GO:0004497">
    <property type="term" value="F:monooxygenase activity"/>
    <property type="evidence" value="ECO:0007669"/>
    <property type="project" value="UniProtKB-KW"/>
</dbReference>
<dbReference type="GO" id="GO:0016705">
    <property type="term" value="F:oxidoreductase activity, acting on paired donors, with incorporation or reduction of molecular oxygen"/>
    <property type="evidence" value="ECO:0007669"/>
    <property type="project" value="InterPro"/>
</dbReference>
<evidence type="ECO:0000256" key="10">
    <source>
        <dbReference type="SAM" id="Phobius"/>
    </source>
</evidence>
<evidence type="ECO:0000256" key="9">
    <source>
        <dbReference type="ARBA" id="ARBA00023033"/>
    </source>
</evidence>
<dbReference type="PANTHER" id="PTHR47955">
    <property type="entry name" value="CYTOCHROME P450 FAMILY 71 PROTEIN"/>
    <property type="match status" value="1"/>
</dbReference>
<evidence type="ECO:0000256" key="3">
    <source>
        <dbReference type="ARBA" id="ARBA00022617"/>
    </source>
</evidence>
<accession>A0AAD8TT77</accession>
<evidence type="ECO:0000313" key="11">
    <source>
        <dbReference type="EMBL" id="KAK1691778.1"/>
    </source>
</evidence>
<dbReference type="SUPFAM" id="SSF48264">
    <property type="entry name" value="Cytochrome P450"/>
    <property type="match status" value="1"/>
</dbReference>
<comment type="cofactor">
    <cofactor evidence="1">
        <name>heme</name>
        <dbReference type="ChEBI" id="CHEBI:30413"/>
    </cofactor>
</comment>
<keyword evidence="12" id="KW-1185">Reference proteome</keyword>
<reference evidence="11" key="1">
    <citation type="submission" date="2023-07" db="EMBL/GenBank/DDBJ databases">
        <title>A chromosome-level genome assembly of Lolium multiflorum.</title>
        <authorList>
            <person name="Chen Y."/>
            <person name="Copetti D."/>
            <person name="Kolliker R."/>
            <person name="Studer B."/>
        </authorList>
    </citation>
    <scope>NUCLEOTIDE SEQUENCE</scope>
    <source>
        <strain evidence="11">02402/16</strain>
        <tissue evidence="11">Leaf</tissue>
    </source>
</reference>
<dbReference type="PRINTS" id="PR00463">
    <property type="entry name" value="EP450I"/>
</dbReference>
<evidence type="ECO:0000256" key="4">
    <source>
        <dbReference type="ARBA" id="ARBA00022692"/>
    </source>
</evidence>
<keyword evidence="3" id="KW-0349">Heme</keyword>
<gene>
    <name evidence="11" type="ORF">QYE76_008475</name>
</gene>
<evidence type="ECO:0000256" key="8">
    <source>
        <dbReference type="ARBA" id="ARBA00023004"/>
    </source>
</evidence>
<sequence>MAQAQLDEEVVYYYYLYYTVVLATILVVVARFLVVKLRRRNSGENPPPGPWQLPVIGSLHHLFGALPHHAMRDLARQHGPLMLLRLGELRLVVASSATAAREVMKTHDAAFAKRPRTTTINAITRNGVGIVYAPQDEQWRQVRKLCVNELLSPRQVRPSRPPARLRPRGWWRPWRRQSEPSR</sequence>
<protein>
    <submittedName>
        <fullName evidence="11">Uncharacterized protein</fullName>
    </submittedName>
</protein>
<evidence type="ECO:0000256" key="5">
    <source>
        <dbReference type="ARBA" id="ARBA00022723"/>
    </source>
</evidence>
<evidence type="ECO:0000256" key="1">
    <source>
        <dbReference type="ARBA" id="ARBA00001971"/>
    </source>
</evidence>
<proteinExistence type="inferred from homology"/>
<dbReference type="Gene3D" id="1.10.630.10">
    <property type="entry name" value="Cytochrome P450"/>
    <property type="match status" value="1"/>
</dbReference>
<dbReference type="Proteomes" id="UP001231189">
    <property type="component" value="Unassembled WGS sequence"/>
</dbReference>
<keyword evidence="4 10" id="KW-0812">Transmembrane</keyword>
<keyword evidence="6 10" id="KW-1133">Transmembrane helix</keyword>
<evidence type="ECO:0000256" key="6">
    <source>
        <dbReference type="ARBA" id="ARBA00022989"/>
    </source>
</evidence>
<dbReference type="GO" id="GO:0020037">
    <property type="term" value="F:heme binding"/>
    <property type="evidence" value="ECO:0007669"/>
    <property type="project" value="InterPro"/>
</dbReference>
<dbReference type="GO" id="GO:0005506">
    <property type="term" value="F:iron ion binding"/>
    <property type="evidence" value="ECO:0007669"/>
    <property type="project" value="InterPro"/>
</dbReference>
<keyword evidence="10" id="KW-0472">Membrane</keyword>
<dbReference type="PANTHER" id="PTHR47955:SF19">
    <property type="entry name" value="CYTOCHROME P450 71A9-LIKE ISOFORM X1"/>
    <property type="match status" value="1"/>
</dbReference>
<dbReference type="AlphaFoldDB" id="A0AAD8TT77"/>
<dbReference type="EMBL" id="JAUUTY010000001">
    <property type="protein sequence ID" value="KAK1691778.1"/>
    <property type="molecule type" value="Genomic_DNA"/>
</dbReference>
<evidence type="ECO:0000256" key="7">
    <source>
        <dbReference type="ARBA" id="ARBA00023002"/>
    </source>
</evidence>
<comment type="caution">
    <text evidence="11">The sequence shown here is derived from an EMBL/GenBank/DDBJ whole genome shotgun (WGS) entry which is preliminary data.</text>
</comment>
<name>A0AAD8TT77_LOLMU</name>
<dbReference type="InterPro" id="IPR002401">
    <property type="entry name" value="Cyt_P450_E_grp-I"/>
</dbReference>
<evidence type="ECO:0000256" key="2">
    <source>
        <dbReference type="ARBA" id="ARBA00010617"/>
    </source>
</evidence>
<organism evidence="11 12">
    <name type="scientific">Lolium multiflorum</name>
    <name type="common">Italian ryegrass</name>
    <name type="synonym">Lolium perenne subsp. multiflorum</name>
    <dbReference type="NCBI Taxonomy" id="4521"/>
    <lineage>
        <taxon>Eukaryota</taxon>
        <taxon>Viridiplantae</taxon>
        <taxon>Streptophyta</taxon>
        <taxon>Embryophyta</taxon>
        <taxon>Tracheophyta</taxon>
        <taxon>Spermatophyta</taxon>
        <taxon>Magnoliopsida</taxon>
        <taxon>Liliopsida</taxon>
        <taxon>Poales</taxon>
        <taxon>Poaceae</taxon>
        <taxon>BOP clade</taxon>
        <taxon>Pooideae</taxon>
        <taxon>Poodae</taxon>
        <taxon>Poeae</taxon>
        <taxon>Poeae Chloroplast Group 2 (Poeae type)</taxon>
        <taxon>Loliodinae</taxon>
        <taxon>Loliinae</taxon>
        <taxon>Lolium</taxon>
    </lineage>
</organism>